<sequence>MTSAAELFYTRRSRVGRTVDDGLPLEAPTSPSHRRTTQHCSRRRSHRRRGPSDWDLVSSLQRTTNLLNRAPERESVRRDYGINQSNAGIGGNAESSSSRRGTVVGYVQNERLPGSVLLARERLLERLRGVSLNGNRQNIRDTTSIVLDDSPYSEDFRHAEAGDWETETSREWLDTEGYPLSDTFSNLNLSSSLASVSKPPGLNVEEIKCLHHEIFKARGNHDEGEQGTVKECSICLDWFLEGENVIRLSCKHIFHSTCLYPWVQTCGDCPNCRTIILLHDPNLRKKIQIPFRGNRASILGQWV</sequence>
<dbReference type="PANTHER" id="PTHR45931:SF3">
    <property type="entry name" value="RING ZINC FINGER-CONTAINING PROTEIN"/>
    <property type="match status" value="1"/>
</dbReference>
<dbReference type="Proteomes" id="UP001420932">
    <property type="component" value="Unassembled WGS sequence"/>
</dbReference>
<reference evidence="7 8" key="1">
    <citation type="submission" date="2024-01" db="EMBL/GenBank/DDBJ databases">
        <title>Genome assemblies of Stephania.</title>
        <authorList>
            <person name="Yang L."/>
        </authorList>
    </citation>
    <scope>NUCLEOTIDE SEQUENCE [LARGE SCALE GENOMIC DNA]</scope>
    <source>
        <strain evidence="7">YNDBR</strain>
        <tissue evidence="7">Leaf</tissue>
    </source>
</reference>
<accession>A0AAP0Q1G3</accession>
<dbReference type="PANTHER" id="PTHR45931">
    <property type="entry name" value="SI:CH211-59O9.10"/>
    <property type="match status" value="1"/>
</dbReference>
<comment type="caution">
    <text evidence="7">The sequence shown here is derived from an EMBL/GenBank/DDBJ whole genome shotgun (WGS) entry which is preliminary data.</text>
</comment>
<dbReference type="PROSITE" id="PS50089">
    <property type="entry name" value="ZF_RING_2"/>
    <property type="match status" value="1"/>
</dbReference>
<evidence type="ECO:0000256" key="5">
    <source>
        <dbReference type="SAM" id="MobiDB-lite"/>
    </source>
</evidence>
<protein>
    <recommendedName>
        <fullName evidence="6">RING-type domain-containing protein</fullName>
    </recommendedName>
</protein>
<evidence type="ECO:0000313" key="7">
    <source>
        <dbReference type="EMBL" id="KAK9163733.1"/>
    </source>
</evidence>
<dbReference type="EMBL" id="JBBNAF010000002">
    <property type="protein sequence ID" value="KAK9163733.1"/>
    <property type="molecule type" value="Genomic_DNA"/>
</dbReference>
<dbReference type="SMART" id="SM00184">
    <property type="entry name" value="RING"/>
    <property type="match status" value="1"/>
</dbReference>
<dbReference type="Gene3D" id="3.30.40.10">
    <property type="entry name" value="Zinc/RING finger domain, C3HC4 (zinc finger)"/>
    <property type="match status" value="1"/>
</dbReference>
<dbReference type="GO" id="GO:0008270">
    <property type="term" value="F:zinc ion binding"/>
    <property type="evidence" value="ECO:0007669"/>
    <property type="project" value="UniProtKB-KW"/>
</dbReference>
<name>A0AAP0Q1G3_9MAGN</name>
<keyword evidence="2 4" id="KW-0863">Zinc-finger</keyword>
<gene>
    <name evidence="7" type="ORF">Syun_004635</name>
</gene>
<dbReference type="AlphaFoldDB" id="A0AAP0Q1G3"/>
<feature type="compositionally biased region" description="Basic residues" evidence="5">
    <location>
        <begin position="32"/>
        <end position="49"/>
    </location>
</feature>
<evidence type="ECO:0000313" key="8">
    <source>
        <dbReference type="Proteomes" id="UP001420932"/>
    </source>
</evidence>
<evidence type="ECO:0000259" key="6">
    <source>
        <dbReference type="PROSITE" id="PS50089"/>
    </source>
</evidence>
<dbReference type="InterPro" id="IPR001841">
    <property type="entry name" value="Znf_RING"/>
</dbReference>
<dbReference type="InterPro" id="IPR013083">
    <property type="entry name" value="Znf_RING/FYVE/PHD"/>
</dbReference>
<dbReference type="GO" id="GO:0005634">
    <property type="term" value="C:nucleus"/>
    <property type="evidence" value="ECO:0007669"/>
    <property type="project" value="TreeGrafter"/>
</dbReference>
<dbReference type="SUPFAM" id="SSF57850">
    <property type="entry name" value="RING/U-box"/>
    <property type="match status" value="1"/>
</dbReference>
<organism evidence="7 8">
    <name type="scientific">Stephania yunnanensis</name>
    <dbReference type="NCBI Taxonomy" id="152371"/>
    <lineage>
        <taxon>Eukaryota</taxon>
        <taxon>Viridiplantae</taxon>
        <taxon>Streptophyta</taxon>
        <taxon>Embryophyta</taxon>
        <taxon>Tracheophyta</taxon>
        <taxon>Spermatophyta</taxon>
        <taxon>Magnoliopsida</taxon>
        <taxon>Ranunculales</taxon>
        <taxon>Menispermaceae</taxon>
        <taxon>Menispermoideae</taxon>
        <taxon>Cissampelideae</taxon>
        <taxon>Stephania</taxon>
    </lineage>
</organism>
<dbReference type="CDD" id="cd16454">
    <property type="entry name" value="RING-H2_PA-TM-RING"/>
    <property type="match status" value="1"/>
</dbReference>
<keyword evidence="1" id="KW-0479">Metal-binding</keyword>
<proteinExistence type="predicted"/>
<evidence type="ECO:0000256" key="2">
    <source>
        <dbReference type="ARBA" id="ARBA00022771"/>
    </source>
</evidence>
<evidence type="ECO:0000256" key="4">
    <source>
        <dbReference type="PROSITE-ProRule" id="PRU00175"/>
    </source>
</evidence>
<dbReference type="GO" id="GO:0061630">
    <property type="term" value="F:ubiquitin protein ligase activity"/>
    <property type="evidence" value="ECO:0007669"/>
    <property type="project" value="TreeGrafter"/>
</dbReference>
<feature type="region of interest" description="Disordered" evidence="5">
    <location>
        <begin position="19"/>
        <end position="53"/>
    </location>
</feature>
<feature type="domain" description="RING-type" evidence="6">
    <location>
        <begin position="232"/>
        <end position="273"/>
    </location>
</feature>
<dbReference type="Pfam" id="PF13639">
    <property type="entry name" value="zf-RING_2"/>
    <property type="match status" value="1"/>
</dbReference>
<evidence type="ECO:0000256" key="3">
    <source>
        <dbReference type="ARBA" id="ARBA00022833"/>
    </source>
</evidence>
<dbReference type="SMART" id="SM01197">
    <property type="entry name" value="FANCL_C"/>
    <property type="match status" value="1"/>
</dbReference>
<dbReference type="GO" id="GO:0006511">
    <property type="term" value="P:ubiquitin-dependent protein catabolic process"/>
    <property type="evidence" value="ECO:0007669"/>
    <property type="project" value="TreeGrafter"/>
</dbReference>
<dbReference type="InterPro" id="IPR051834">
    <property type="entry name" value="RING_finger_E3_ligase"/>
</dbReference>
<keyword evidence="8" id="KW-1185">Reference proteome</keyword>
<evidence type="ECO:0000256" key="1">
    <source>
        <dbReference type="ARBA" id="ARBA00022723"/>
    </source>
</evidence>
<keyword evidence="3" id="KW-0862">Zinc</keyword>